<feature type="region of interest" description="Disordered" evidence="2">
    <location>
        <begin position="402"/>
        <end position="423"/>
    </location>
</feature>
<keyword evidence="4" id="KW-1185">Reference proteome</keyword>
<comment type="caution">
    <text evidence="3">The sequence shown here is derived from an EMBL/GenBank/DDBJ whole genome shotgun (WGS) entry which is preliminary data.</text>
</comment>
<organism evidence="3 4">
    <name type="scientific">Serinibacter arcticus</name>
    <dbReference type="NCBI Taxonomy" id="1655435"/>
    <lineage>
        <taxon>Bacteria</taxon>
        <taxon>Bacillati</taxon>
        <taxon>Actinomycetota</taxon>
        <taxon>Actinomycetes</taxon>
        <taxon>Micrococcales</taxon>
        <taxon>Beutenbergiaceae</taxon>
        <taxon>Serinibacter</taxon>
    </lineage>
</organism>
<keyword evidence="1" id="KW-0175">Coiled coil</keyword>
<evidence type="ECO:0000256" key="1">
    <source>
        <dbReference type="SAM" id="Coils"/>
    </source>
</evidence>
<accession>A0A4Z1E3L8</accession>
<evidence type="ECO:0000313" key="4">
    <source>
        <dbReference type="Proteomes" id="UP000297318"/>
    </source>
</evidence>
<reference evidence="3 4" key="1">
    <citation type="submission" date="2018-11" db="EMBL/GenBank/DDBJ databases">
        <title>Complete genome sequencing of the Actinobacteria Serinibacter sp. K3-2.</title>
        <authorList>
            <person name="Rakitin A.L."/>
            <person name="Beletsky A.V."/>
            <person name="Mardanov A.V."/>
            <person name="Ravin N.V."/>
            <person name="Gromova A.S."/>
            <person name="Filippova S.N."/>
            <person name="Gal'Chenko V.F."/>
        </authorList>
    </citation>
    <scope>NUCLEOTIDE SEQUENCE [LARGE SCALE GENOMIC DNA]</scope>
    <source>
        <strain evidence="3 4">K3-2</strain>
    </source>
</reference>
<keyword evidence="3" id="KW-0812">Transmembrane</keyword>
<feature type="coiled-coil region" evidence="1">
    <location>
        <begin position="287"/>
        <end position="335"/>
    </location>
</feature>
<feature type="compositionally biased region" description="Basic and acidic residues" evidence="2">
    <location>
        <begin position="404"/>
        <end position="423"/>
    </location>
</feature>
<protein>
    <submittedName>
        <fullName evidence="3">Putative CONSERVED TRANSMEMBRANE PROTEIN</fullName>
    </submittedName>
</protein>
<evidence type="ECO:0000256" key="2">
    <source>
        <dbReference type="SAM" id="MobiDB-lite"/>
    </source>
</evidence>
<dbReference type="AlphaFoldDB" id="A0A4Z1E3L8"/>
<sequence length="470" mass="50242">MASLFWGRTRKNQQQDELDARDAVLAQRAGRALVEADERLRLTSDELDFAVAELGDAATSDLREAVASVRTHLGEAFRLHQLNTDHIPDTPEELRERNARIVQLADWAQDLLDARTADLERAVAKVREAPAVVENVRSEAQRIRAQVPQAHETVARLRQRYSDGAVRQVADNAAEVEQLISFAEHSLDVAARRRDSGNAAASTVALEAATEGVRRSATLLEAVETYEIEALRAESTLAAVVADSRGDLIAVREVPATPAVTAAATDLEAALAALPSAGTPSDPFAELSRLREANTALDRAVDTARERAARPVPSRDQLAHAIDDAERQLAIARDVVAGHRGYIGADARTRLAEAERALTDVHRYGSDEDARDQAFGLARRAASLAAEALDLARRDIDGGQAGYGRDDRGGWGDRDDWGGGDRRRGSGGFGAGGLGAGGFGGGRRSNDLGGLAGGLLGGMVLGELFEDFFD</sequence>
<dbReference type="OrthoDB" id="5105562at2"/>
<evidence type="ECO:0000313" key="3">
    <source>
        <dbReference type="EMBL" id="TGO04251.1"/>
    </source>
</evidence>
<dbReference type="Proteomes" id="UP000297318">
    <property type="component" value="Unassembled WGS sequence"/>
</dbReference>
<name>A0A4Z1E3L8_9MICO</name>
<proteinExistence type="predicted"/>
<dbReference type="EMBL" id="RHPJ01000003">
    <property type="protein sequence ID" value="TGO04251.1"/>
    <property type="molecule type" value="Genomic_DNA"/>
</dbReference>
<keyword evidence="3" id="KW-0472">Membrane</keyword>
<gene>
    <name evidence="3" type="ORF">SERN_1844</name>
</gene>
<dbReference type="RefSeq" id="WP_135849882.1">
    <property type="nucleotide sequence ID" value="NZ_RHPJ01000003.1"/>
</dbReference>